<dbReference type="Pfam" id="PF01381">
    <property type="entry name" value="HTH_3"/>
    <property type="match status" value="1"/>
</dbReference>
<protein>
    <recommendedName>
        <fullName evidence="1">HTH cro/C1-type domain-containing protein</fullName>
    </recommendedName>
</protein>
<comment type="caution">
    <text evidence="2">The sequence shown here is derived from an EMBL/GenBank/DDBJ whole genome shotgun (WGS) entry which is preliminary data.</text>
</comment>
<dbReference type="InterPro" id="IPR010982">
    <property type="entry name" value="Lambda_DNA-bd_dom_sf"/>
</dbReference>
<feature type="domain" description="HTH cro/C1-type" evidence="1">
    <location>
        <begin position="16"/>
        <end position="62"/>
    </location>
</feature>
<dbReference type="Proteomes" id="UP000249417">
    <property type="component" value="Unassembled WGS sequence"/>
</dbReference>
<dbReference type="InterPro" id="IPR001387">
    <property type="entry name" value="Cro/C1-type_HTH"/>
</dbReference>
<gene>
    <name evidence="2" type="ORF">DI551_07690</name>
</gene>
<evidence type="ECO:0000259" key="1">
    <source>
        <dbReference type="Pfam" id="PF01381"/>
    </source>
</evidence>
<evidence type="ECO:0000313" key="3">
    <source>
        <dbReference type="Proteomes" id="UP000249417"/>
    </source>
</evidence>
<reference evidence="2 3" key="1">
    <citation type="submission" date="2017-08" db="EMBL/GenBank/DDBJ databases">
        <title>Infants hospitalized years apart are colonized by the same room-sourced microbial strains.</title>
        <authorList>
            <person name="Brooks B."/>
            <person name="Olm M.R."/>
            <person name="Firek B.A."/>
            <person name="Baker R."/>
            <person name="Thomas B.C."/>
            <person name="Morowitz M.J."/>
            <person name="Banfield J.F."/>
        </authorList>
    </citation>
    <scope>NUCLEOTIDE SEQUENCE [LARGE SCALE GENOMIC DNA]</scope>
    <source>
        <strain evidence="2">S2_005_002_R2_29</strain>
    </source>
</reference>
<accession>A0A2W5MX10</accession>
<dbReference type="Gene3D" id="1.10.260.40">
    <property type="entry name" value="lambda repressor-like DNA-binding domains"/>
    <property type="match status" value="1"/>
</dbReference>
<feature type="non-terminal residue" evidence="2">
    <location>
        <position position="130"/>
    </location>
</feature>
<dbReference type="GO" id="GO:0003677">
    <property type="term" value="F:DNA binding"/>
    <property type="evidence" value="ECO:0007669"/>
    <property type="project" value="InterPro"/>
</dbReference>
<dbReference type="EMBL" id="QFQB01000053">
    <property type="protein sequence ID" value="PZQ45334.1"/>
    <property type="molecule type" value="Genomic_DNA"/>
</dbReference>
<proteinExistence type="predicted"/>
<dbReference type="CDD" id="cd00093">
    <property type="entry name" value="HTH_XRE"/>
    <property type="match status" value="1"/>
</dbReference>
<evidence type="ECO:0000313" key="2">
    <source>
        <dbReference type="EMBL" id="PZQ45334.1"/>
    </source>
</evidence>
<name>A0A2W5MX10_9BACT</name>
<dbReference type="AlphaFoldDB" id="A0A2W5MX10"/>
<sequence length="130" mass="15115">MIVEQIFITPAQCRMARSLLTWTQTELAEKCNLSPVTVTKFEKSTGDQALEIRTLEKIRRTFESNGVQFTEDDGVKRNMHRVQIYQGVEGFAKFYDELYEVAKTQGGEFCVNNVSEKIFDKWHGTRERLQ</sequence>
<dbReference type="SUPFAM" id="SSF47413">
    <property type="entry name" value="lambda repressor-like DNA-binding domains"/>
    <property type="match status" value="1"/>
</dbReference>
<organism evidence="2 3">
    <name type="scientific">Micavibrio aeruginosavorus</name>
    <dbReference type="NCBI Taxonomy" id="349221"/>
    <lineage>
        <taxon>Bacteria</taxon>
        <taxon>Pseudomonadati</taxon>
        <taxon>Bdellovibrionota</taxon>
        <taxon>Bdellovibrionia</taxon>
        <taxon>Bdellovibrionales</taxon>
        <taxon>Pseudobdellovibrionaceae</taxon>
        <taxon>Micavibrio</taxon>
    </lineage>
</organism>